<dbReference type="AlphaFoldDB" id="A0A1J1HU83"/>
<feature type="chain" id="PRO_5012294800" evidence="1">
    <location>
        <begin position="20"/>
        <end position="59"/>
    </location>
</feature>
<name>A0A1J1HU83_9DIPT</name>
<dbReference type="EMBL" id="CVRI01000020">
    <property type="protein sequence ID" value="CRK91114.1"/>
    <property type="molecule type" value="Genomic_DNA"/>
</dbReference>
<keyword evidence="3" id="KW-1185">Reference proteome</keyword>
<accession>A0A1J1HU83</accession>
<feature type="signal peptide" evidence="1">
    <location>
        <begin position="1"/>
        <end position="19"/>
    </location>
</feature>
<evidence type="ECO:0000256" key="1">
    <source>
        <dbReference type="SAM" id="SignalP"/>
    </source>
</evidence>
<proteinExistence type="predicted"/>
<gene>
    <name evidence="2" type="ORF">CLUMA_CG004802</name>
</gene>
<dbReference type="Proteomes" id="UP000183832">
    <property type="component" value="Unassembled WGS sequence"/>
</dbReference>
<organism evidence="2 3">
    <name type="scientific">Clunio marinus</name>
    <dbReference type="NCBI Taxonomy" id="568069"/>
    <lineage>
        <taxon>Eukaryota</taxon>
        <taxon>Metazoa</taxon>
        <taxon>Ecdysozoa</taxon>
        <taxon>Arthropoda</taxon>
        <taxon>Hexapoda</taxon>
        <taxon>Insecta</taxon>
        <taxon>Pterygota</taxon>
        <taxon>Neoptera</taxon>
        <taxon>Endopterygota</taxon>
        <taxon>Diptera</taxon>
        <taxon>Nematocera</taxon>
        <taxon>Chironomoidea</taxon>
        <taxon>Chironomidae</taxon>
        <taxon>Clunio</taxon>
    </lineage>
</organism>
<evidence type="ECO:0000313" key="3">
    <source>
        <dbReference type="Proteomes" id="UP000183832"/>
    </source>
</evidence>
<keyword evidence="1" id="KW-0732">Signal</keyword>
<protein>
    <submittedName>
        <fullName evidence="2">CLUMA_CG004802, isoform A</fullName>
    </submittedName>
</protein>
<evidence type="ECO:0000313" key="2">
    <source>
        <dbReference type="EMBL" id="CRK91114.1"/>
    </source>
</evidence>
<sequence>MKFLFAFVLIAFIVIAVHTAIVPNGEKMGSQCGSDLTHNIEKRDACRNLTSIDEVDNLI</sequence>
<reference evidence="2 3" key="1">
    <citation type="submission" date="2015-04" db="EMBL/GenBank/DDBJ databases">
        <authorList>
            <person name="Syromyatnikov M.Y."/>
            <person name="Popov V.N."/>
        </authorList>
    </citation>
    <scope>NUCLEOTIDE SEQUENCE [LARGE SCALE GENOMIC DNA]</scope>
</reference>